<keyword evidence="1" id="KW-0812">Transmembrane</keyword>
<evidence type="ECO:0000313" key="3">
    <source>
        <dbReference type="Proteomes" id="UP000824136"/>
    </source>
</evidence>
<reference evidence="2" key="1">
    <citation type="submission" date="2020-10" db="EMBL/GenBank/DDBJ databases">
        <authorList>
            <person name="Gilroy R."/>
        </authorList>
    </citation>
    <scope>NUCLEOTIDE SEQUENCE</scope>
    <source>
        <strain evidence="2">CHK33-4379</strain>
    </source>
</reference>
<reference evidence="2" key="2">
    <citation type="journal article" date="2021" name="PeerJ">
        <title>Extensive microbial diversity within the chicken gut microbiome revealed by metagenomics and culture.</title>
        <authorList>
            <person name="Gilroy R."/>
            <person name="Ravi A."/>
            <person name="Getino M."/>
            <person name="Pursley I."/>
            <person name="Horton D.L."/>
            <person name="Alikhan N.F."/>
            <person name="Baker D."/>
            <person name="Gharbi K."/>
            <person name="Hall N."/>
            <person name="Watson M."/>
            <person name="Adriaenssens E.M."/>
            <person name="Foster-Nyarko E."/>
            <person name="Jarju S."/>
            <person name="Secka A."/>
            <person name="Antonio M."/>
            <person name="Oren A."/>
            <person name="Chaudhuri R.R."/>
            <person name="La Ragione R."/>
            <person name="Hildebrand F."/>
            <person name="Pallen M.J."/>
        </authorList>
    </citation>
    <scope>NUCLEOTIDE SEQUENCE</scope>
    <source>
        <strain evidence="2">CHK33-4379</strain>
    </source>
</reference>
<feature type="transmembrane region" description="Helical" evidence="1">
    <location>
        <begin position="12"/>
        <end position="32"/>
    </location>
</feature>
<dbReference type="AlphaFoldDB" id="A0A9D1KK84"/>
<dbReference type="InterPro" id="IPR019635">
    <property type="entry name" value="DUF2500"/>
</dbReference>
<dbReference type="EMBL" id="DVLL01000017">
    <property type="protein sequence ID" value="HIT58970.1"/>
    <property type="molecule type" value="Genomic_DNA"/>
</dbReference>
<organism evidence="2 3">
    <name type="scientific">Candidatus Faeciplasma pullistercoris</name>
    <dbReference type="NCBI Taxonomy" id="2840800"/>
    <lineage>
        <taxon>Bacteria</taxon>
        <taxon>Bacillati</taxon>
        <taxon>Bacillota</taxon>
        <taxon>Clostridia</taxon>
        <taxon>Eubacteriales</taxon>
        <taxon>Oscillospiraceae</taxon>
        <taxon>Oscillospiraceae incertae sedis</taxon>
        <taxon>Candidatus Faeciplasma</taxon>
    </lineage>
</organism>
<gene>
    <name evidence="2" type="ORF">IAC39_04590</name>
</gene>
<comment type="caution">
    <text evidence="2">The sequence shown here is derived from an EMBL/GenBank/DDBJ whole genome shotgun (WGS) entry which is preliminary data.</text>
</comment>
<accession>A0A9D1KK84</accession>
<keyword evidence="1" id="KW-0472">Membrane</keyword>
<protein>
    <submittedName>
        <fullName evidence="2">DUF2500 domain-containing protein</fullName>
    </submittedName>
</protein>
<proteinExistence type="predicted"/>
<keyword evidence="1" id="KW-1133">Transmembrane helix</keyword>
<evidence type="ECO:0000313" key="2">
    <source>
        <dbReference type="EMBL" id="HIT58970.1"/>
    </source>
</evidence>
<name>A0A9D1KK84_9FIRM</name>
<dbReference type="Gene3D" id="2.40.50.660">
    <property type="match status" value="1"/>
</dbReference>
<sequence length="128" mass="14373">MKNMDGVMEVLQVLIFFAFLAAFVYVMVTGIMKWNKNRKIPIVSTGAHVKEKQENEIPGINKKKPGRECFLVFECSGGELVTLQVTPNEYDSVVVGDHGTLNYRADILLSFEVIRQGDKPANDKPKRA</sequence>
<dbReference type="Pfam" id="PF10694">
    <property type="entry name" value="DUF2500"/>
    <property type="match status" value="1"/>
</dbReference>
<evidence type="ECO:0000256" key="1">
    <source>
        <dbReference type="SAM" id="Phobius"/>
    </source>
</evidence>
<dbReference type="Proteomes" id="UP000824136">
    <property type="component" value="Unassembled WGS sequence"/>
</dbReference>